<comment type="caution">
    <text evidence="1">The sequence shown here is derived from an EMBL/GenBank/DDBJ whole genome shotgun (WGS) entry which is preliminary data.</text>
</comment>
<gene>
    <name evidence="1" type="ORF">E0D97_13990</name>
</gene>
<accession>A0A4R0PA93</accession>
<evidence type="ECO:0000313" key="1">
    <source>
        <dbReference type="EMBL" id="TCD13117.1"/>
    </source>
</evidence>
<dbReference type="Proteomes" id="UP000291301">
    <property type="component" value="Unassembled WGS sequence"/>
</dbReference>
<name>A0A4R0PA93_9HYPH</name>
<dbReference type="SUPFAM" id="SSF117396">
    <property type="entry name" value="TM1631-like"/>
    <property type="match status" value="1"/>
</dbReference>
<reference evidence="1 2" key="1">
    <citation type="journal article" date="2015" name="Antonie Van Leeuwenhoek">
        <title>Oricola cellulosilytica gen. nov., sp. nov., a cellulose-degrading bacterium of the family Phyllobacteriaceae isolated from surface seashore water, and emended descriptions of Mesorhizobium loti and Phyllobacterium myrsinacearum.</title>
        <authorList>
            <person name="Hameed A."/>
            <person name="Shahina M."/>
            <person name="Lai W.A."/>
            <person name="Lin S.Y."/>
            <person name="Young L.S."/>
            <person name="Liu Y.C."/>
            <person name="Hsu Y.H."/>
            <person name="Young C.C."/>
        </authorList>
    </citation>
    <scope>NUCLEOTIDE SEQUENCE [LARGE SCALE GENOMIC DNA]</scope>
    <source>
        <strain evidence="1 2">KCTC 52183</strain>
    </source>
</reference>
<dbReference type="Pfam" id="PF01904">
    <property type="entry name" value="DUF72"/>
    <property type="match status" value="1"/>
</dbReference>
<dbReference type="PANTHER" id="PTHR30348">
    <property type="entry name" value="UNCHARACTERIZED PROTEIN YECE"/>
    <property type="match status" value="1"/>
</dbReference>
<dbReference type="PANTHER" id="PTHR30348:SF4">
    <property type="entry name" value="DUF72 DOMAIN-CONTAINING PROTEIN"/>
    <property type="match status" value="1"/>
</dbReference>
<evidence type="ECO:0000313" key="2">
    <source>
        <dbReference type="Proteomes" id="UP000291301"/>
    </source>
</evidence>
<dbReference type="EMBL" id="SJST01000006">
    <property type="protein sequence ID" value="TCD13117.1"/>
    <property type="molecule type" value="Genomic_DNA"/>
</dbReference>
<dbReference type="AlphaFoldDB" id="A0A4R0PA93"/>
<organism evidence="1 2">
    <name type="scientific">Oricola cellulosilytica</name>
    <dbReference type="NCBI Taxonomy" id="1429082"/>
    <lineage>
        <taxon>Bacteria</taxon>
        <taxon>Pseudomonadati</taxon>
        <taxon>Pseudomonadota</taxon>
        <taxon>Alphaproteobacteria</taxon>
        <taxon>Hyphomicrobiales</taxon>
        <taxon>Ahrensiaceae</taxon>
        <taxon>Oricola</taxon>
    </lineage>
</organism>
<keyword evidence="2" id="KW-1185">Reference proteome</keyword>
<dbReference type="RefSeq" id="WP_131570006.1">
    <property type="nucleotide sequence ID" value="NZ_JAINFK010000005.1"/>
</dbReference>
<sequence>MSEQIGAIRAGMGGWTFEPWNKAFYPNGLPKKRQLEYASRQVPAIEINGTYYRTQKPATFAGWAAAVPEDFVFTLKGTRFITNRRILGEAAESMEKFITSGIAELGERLGPILWQFAPTKAFDPDDFRAFLELLPASEAGVRLRHAVEVRHPSFAVPEFIELAERYGAGIVNADHETYPAIPDITADFLYCRLQNGRDEVETGYPKQDLEAWAGRAVAWAKGRQPDDLPLIAQDRDPKVLPRDVFVFFIRSGKVRAPLAAQTFMKVVTQPAN</sequence>
<protein>
    <submittedName>
        <fullName evidence="1">DUF72 domain-containing protein</fullName>
    </submittedName>
</protein>
<dbReference type="OrthoDB" id="9780310at2"/>
<proteinExistence type="predicted"/>
<dbReference type="InterPro" id="IPR002763">
    <property type="entry name" value="DUF72"/>
</dbReference>
<dbReference type="Gene3D" id="3.20.20.410">
    <property type="entry name" value="Protein of unknown function UPF0759"/>
    <property type="match status" value="1"/>
</dbReference>
<dbReference type="InterPro" id="IPR036520">
    <property type="entry name" value="UPF0759_sf"/>
</dbReference>